<protein>
    <submittedName>
        <fullName evidence="2">Uncharacterized protein</fullName>
    </submittedName>
</protein>
<organism evidence="2 3">
    <name type="scientific">Streptomyces erythrogriseus</name>
    <dbReference type="NCBI Taxonomy" id="284027"/>
    <lineage>
        <taxon>Bacteria</taxon>
        <taxon>Bacillati</taxon>
        <taxon>Actinomycetota</taxon>
        <taxon>Actinomycetes</taxon>
        <taxon>Kitasatosporales</taxon>
        <taxon>Streptomycetaceae</taxon>
        <taxon>Streptomyces</taxon>
        <taxon>Streptomyces griseoincarnatus group</taxon>
    </lineage>
</organism>
<dbReference type="EMBL" id="BAAAVA010000016">
    <property type="protein sequence ID" value="GAA2919618.1"/>
    <property type="molecule type" value="Genomic_DNA"/>
</dbReference>
<gene>
    <name evidence="2" type="ORF">GCM10010478_19850</name>
</gene>
<evidence type="ECO:0000256" key="1">
    <source>
        <dbReference type="SAM" id="MobiDB-lite"/>
    </source>
</evidence>
<feature type="region of interest" description="Disordered" evidence="1">
    <location>
        <begin position="36"/>
        <end position="69"/>
    </location>
</feature>
<reference evidence="3" key="1">
    <citation type="journal article" date="2019" name="Int. J. Syst. Evol. Microbiol.">
        <title>The Global Catalogue of Microorganisms (GCM) 10K type strain sequencing project: providing services to taxonomists for standard genome sequencing and annotation.</title>
        <authorList>
            <consortium name="The Broad Institute Genomics Platform"/>
            <consortium name="The Broad Institute Genome Sequencing Center for Infectious Disease"/>
            <person name="Wu L."/>
            <person name="Ma J."/>
        </authorList>
    </citation>
    <scope>NUCLEOTIDE SEQUENCE [LARGE SCALE GENOMIC DNA]</scope>
    <source>
        <strain evidence="3">JCM 9650</strain>
    </source>
</reference>
<dbReference type="Proteomes" id="UP001501423">
    <property type="component" value="Unassembled WGS sequence"/>
</dbReference>
<comment type="caution">
    <text evidence="2">The sequence shown here is derived from an EMBL/GenBank/DDBJ whole genome shotgun (WGS) entry which is preliminary data.</text>
</comment>
<evidence type="ECO:0000313" key="3">
    <source>
        <dbReference type="Proteomes" id="UP001501423"/>
    </source>
</evidence>
<keyword evidence="3" id="KW-1185">Reference proteome</keyword>
<sequence>MSAQHDLAVRALATVQDLRSFGNAVGGGHAFILAGPAVREPGPSEPGPVIAQSERGPGNIRPLPCIESM</sequence>
<proteinExistence type="predicted"/>
<evidence type="ECO:0000313" key="2">
    <source>
        <dbReference type="EMBL" id="GAA2919618.1"/>
    </source>
</evidence>
<accession>A0ABP6J3W7</accession>
<name>A0ABP6J3W7_9ACTN</name>